<dbReference type="GO" id="GO:0033281">
    <property type="term" value="C:TAT protein transport complex"/>
    <property type="evidence" value="ECO:0007669"/>
    <property type="project" value="UniProtKB-UniRule"/>
</dbReference>
<name>A0A6B8KBC1_9HYPH</name>
<evidence type="ECO:0000256" key="2">
    <source>
        <dbReference type="ARBA" id="ARBA00022692"/>
    </source>
</evidence>
<comment type="subcellular location">
    <subcellularLocation>
        <location evidence="5">Cell membrane</location>
        <topology evidence="5">Multi-pass membrane protein</topology>
    </subcellularLocation>
    <subcellularLocation>
        <location evidence="1">Membrane</location>
        <topology evidence="1">Multi-pass membrane protein</topology>
    </subcellularLocation>
</comment>
<comment type="caution">
    <text evidence="5">Lacks conserved residue(s) required for the propagation of feature annotation.</text>
</comment>
<keyword evidence="2 5" id="KW-0812">Transmembrane</keyword>
<keyword evidence="5" id="KW-0811">Translocation</keyword>
<dbReference type="InterPro" id="IPR002033">
    <property type="entry name" value="TatC"/>
</dbReference>
<keyword evidence="5" id="KW-0813">Transport</keyword>
<dbReference type="PROSITE" id="PS01218">
    <property type="entry name" value="TATC"/>
    <property type="match status" value="1"/>
</dbReference>
<keyword evidence="5" id="KW-0653">Protein transport</keyword>
<dbReference type="PANTHER" id="PTHR30371">
    <property type="entry name" value="SEC-INDEPENDENT PROTEIN TRANSLOCASE PROTEIN TATC"/>
    <property type="match status" value="1"/>
</dbReference>
<protein>
    <recommendedName>
        <fullName evidence="5">Sec-independent protein translocase protein TatC</fullName>
    </recommendedName>
</protein>
<accession>A0A6B8KBC1</accession>
<reference evidence="6 7" key="1">
    <citation type="submission" date="2019-11" db="EMBL/GenBank/DDBJ databases">
        <title>The genome sequence of Methylocystis heyeri.</title>
        <authorList>
            <person name="Oshkin I.Y."/>
            <person name="Miroshnikov K."/>
            <person name="Dedysh S.N."/>
        </authorList>
    </citation>
    <scope>NUCLEOTIDE SEQUENCE [LARGE SCALE GENOMIC DNA]</scope>
    <source>
        <strain evidence="6 7">H2</strain>
    </source>
</reference>
<dbReference type="OrthoDB" id="9777044at2"/>
<keyword evidence="5" id="KW-1003">Cell membrane</keyword>
<feature type="transmembrane region" description="Helical" evidence="5">
    <location>
        <begin position="111"/>
        <end position="133"/>
    </location>
</feature>
<dbReference type="Pfam" id="PF00902">
    <property type="entry name" value="TatC"/>
    <property type="match status" value="1"/>
</dbReference>
<dbReference type="AlphaFoldDB" id="A0A6B8KBC1"/>
<dbReference type="GO" id="GO:0009977">
    <property type="term" value="F:proton motive force dependent protein transmembrane transporter activity"/>
    <property type="evidence" value="ECO:0007669"/>
    <property type="project" value="TreeGrafter"/>
</dbReference>
<feature type="transmembrane region" description="Helical" evidence="5">
    <location>
        <begin position="78"/>
        <end position="99"/>
    </location>
</feature>
<keyword evidence="4 5" id="KW-0472">Membrane</keyword>
<dbReference type="EMBL" id="CP046052">
    <property type="protein sequence ID" value="QGM44842.1"/>
    <property type="molecule type" value="Genomic_DNA"/>
</dbReference>
<dbReference type="RefSeq" id="WP_136495134.1">
    <property type="nucleotide sequence ID" value="NZ_CP046052.1"/>
</dbReference>
<dbReference type="KEGG" id="mhey:H2LOC_003585"/>
<organism evidence="6 7">
    <name type="scientific">Methylocystis heyeri</name>
    <dbReference type="NCBI Taxonomy" id="391905"/>
    <lineage>
        <taxon>Bacteria</taxon>
        <taxon>Pseudomonadati</taxon>
        <taxon>Pseudomonadota</taxon>
        <taxon>Alphaproteobacteria</taxon>
        <taxon>Hyphomicrobiales</taxon>
        <taxon>Methylocystaceae</taxon>
        <taxon>Methylocystis</taxon>
    </lineage>
</organism>
<evidence type="ECO:0000256" key="4">
    <source>
        <dbReference type="ARBA" id="ARBA00023136"/>
    </source>
</evidence>
<dbReference type="InterPro" id="IPR019820">
    <property type="entry name" value="Sec-indep_translocase_CS"/>
</dbReference>
<feature type="transmembrane region" description="Helical" evidence="5">
    <location>
        <begin position="205"/>
        <end position="220"/>
    </location>
</feature>
<gene>
    <name evidence="5 6" type="primary">tatC</name>
    <name evidence="6" type="ORF">H2LOC_003585</name>
</gene>
<keyword evidence="7" id="KW-1185">Reference proteome</keyword>
<evidence type="ECO:0000313" key="6">
    <source>
        <dbReference type="EMBL" id="QGM44842.1"/>
    </source>
</evidence>
<sequence>MTDADIEATKAPLLEHLVELRERLIRALLAFLVMFLVSFYFAKDIYNLLVVPYTHVAGPEAKLIYTAPQEYFFTQIKVALFTAAFFSCPVVFSQIYAFVAPGLYKHERAVFRPYLFATPVFFLAGALLVYFVVTPNLLRFFIGMQQANEPGKAQIELLPRVSEYLSLIMTLVLAFGAVFQLPVVLTLLGQVGIVSSQFLAEKRRYAIVLVFIVAAVLTPPDVFSQLALALPGMLLYEASILSIRMIEKKRAAAEAAADGV</sequence>
<dbReference type="PRINTS" id="PR01840">
    <property type="entry name" value="TATCFAMILY"/>
</dbReference>
<dbReference type="PANTHER" id="PTHR30371:SF0">
    <property type="entry name" value="SEC-INDEPENDENT PROTEIN TRANSLOCASE PROTEIN TATC, CHLOROPLASTIC-RELATED"/>
    <property type="match status" value="1"/>
</dbReference>
<dbReference type="NCBIfam" id="TIGR00945">
    <property type="entry name" value="tatC"/>
    <property type="match status" value="1"/>
</dbReference>
<dbReference type="GO" id="GO:0043953">
    <property type="term" value="P:protein transport by the Tat complex"/>
    <property type="evidence" value="ECO:0007669"/>
    <property type="project" value="UniProtKB-UniRule"/>
</dbReference>
<evidence type="ECO:0000256" key="3">
    <source>
        <dbReference type="ARBA" id="ARBA00022989"/>
    </source>
</evidence>
<dbReference type="HAMAP" id="MF_00902">
    <property type="entry name" value="TatC"/>
    <property type="match status" value="1"/>
</dbReference>
<comment type="function">
    <text evidence="5">Part of the twin-arginine translocation (Tat) system that transports large folded proteins containing a characteristic twin-arginine motif in their signal peptide across membranes. Together with TatB, TatC is part of a receptor directly interacting with Tat signal peptides.</text>
</comment>
<feature type="transmembrane region" description="Helical" evidence="5">
    <location>
        <begin position="24"/>
        <end position="42"/>
    </location>
</feature>
<evidence type="ECO:0000256" key="1">
    <source>
        <dbReference type="ARBA" id="ARBA00004141"/>
    </source>
</evidence>
<feature type="transmembrane region" description="Helical" evidence="5">
    <location>
        <begin position="167"/>
        <end position="193"/>
    </location>
</feature>
<dbReference type="Proteomes" id="UP000309061">
    <property type="component" value="Chromosome"/>
</dbReference>
<comment type="similarity">
    <text evidence="5">Belongs to the TatC family.</text>
</comment>
<keyword evidence="3 5" id="KW-1133">Transmembrane helix</keyword>
<comment type="subunit">
    <text evidence="5">The Tat system comprises two distinct complexes: a TatABC complex, containing multiple copies of TatA, TatB and TatC subunits, and a separate TatA complex, containing only TatA subunits. Substrates initially bind to the TatABC complex, which probably triggers association of the separate TatA complex to form the active translocon.</text>
</comment>
<proteinExistence type="inferred from homology"/>
<evidence type="ECO:0000256" key="5">
    <source>
        <dbReference type="HAMAP-Rule" id="MF_00902"/>
    </source>
</evidence>
<dbReference type="GO" id="GO:0065002">
    <property type="term" value="P:intracellular protein transmembrane transport"/>
    <property type="evidence" value="ECO:0007669"/>
    <property type="project" value="TreeGrafter"/>
</dbReference>
<evidence type="ECO:0000313" key="7">
    <source>
        <dbReference type="Proteomes" id="UP000309061"/>
    </source>
</evidence>